<feature type="coiled-coil region" evidence="1">
    <location>
        <begin position="126"/>
        <end position="160"/>
    </location>
</feature>
<evidence type="ECO:0008006" key="4">
    <source>
        <dbReference type="Google" id="ProtNLM"/>
    </source>
</evidence>
<evidence type="ECO:0000313" key="2">
    <source>
        <dbReference type="EMBL" id="MFD1178568.1"/>
    </source>
</evidence>
<reference evidence="3" key="1">
    <citation type="journal article" date="2019" name="Int. J. Syst. Evol. Microbiol.">
        <title>The Global Catalogue of Microorganisms (GCM) 10K type strain sequencing project: providing services to taxonomists for standard genome sequencing and annotation.</title>
        <authorList>
            <consortium name="The Broad Institute Genomics Platform"/>
            <consortium name="The Broad Institute Genome Sequencing Center for Infectious Disease"/>
            <person name="Wu L."/>
            <person name="Ma J."/>
        </authorList>
    </citation>
    <scope>NUCLEOTIDE SEQUENCE [LARGE SCALE GENOMIC DNA]</scope>
    <source>
        <strain evidence="3">CCUG 59189</strain>
    </source>
</reference>
<gene>
    <name evidence="2" type="ORF">ACFQ3W_20020</name>
</gene>
<name>A0ABW3S1U6_9BACL</name>
<protein>
    <recommendedName>
        <fullName evidence="4">DUF5082 domain-containing protein</fullName>
    </recommendedName>
</protein>
<feature type="coiled-coil region" evidence="1">
    <location>
        <begin position="5"/>
        <end position="46"/>
    </location>
</feature>
<sequence length="239" mass="28032">MFEELNERLAELKEKGRNKEKWERRLKQLKQDLSNWELSREEWRMKLVSEEKDVQKLMGMSLSNLLYTILGSKKGKLDQEQRDVLEARLKFDECESTIQGIKQQIAELEPKWRQVRYWKMDYESVFEAKEKQILKQNEELMKLAEERAKLTVQLKELKEAISAGQSVRKNLTSAEAELGSAKNWGTYDLLGGGMVSTHIKHNRIDEAMNYIYAAQNSMARFEGELRDKLSHRTLISAEC</sequence>
<dbReference type="RefSeq" id="WP_379321010.1">
    <property type="nucleotide sequence ID" value="NZ_JBHTLM010000018.1"/>
</dbReference>
<evidence type="ECO:0000313" key="3">
    <source>
        <dbReference type="Proteomes" id="UP001597262"/>
    </source>
</evidence>
<dbReference type="Proteomes" id="UP001597262">
    <property type="component" value="Unassembled WGS sequence"/>
</dbReference>
<organism evidence="2 3">
    <name type="scientific">Paenibacillus puldeungensis</name>
    <dbReference type="NCBI Taxonomy" id="696536"/>
    <lineage>
        <taxon>Bacteria</taxon>
        <taxon>Bacillati</taxon>
        <taxon>Bacillota</taxon>
        <taxon>Bacilli</taxon>
        <taxon>Bacillales</taxon>
        <taxon>Paenibacillaceae</taxon>
        <taxon>Paenibacillus</taxon>
    </lineage>
</organism>
<keyword evidence="1" id="KW-0175">Coiled coil</keyword>
<evidence type="ECO:0000256" key="1">
    <source>
        <dbReference type="SAM" id="Coils"/>
    </source>
</evidence>
<comment type="caution">
    <text evidence="2">The sequence shown here is derived from an EMBL/GenBank/DDBJ whole genome shotgun (WGS) entry which is preliminary data.</text>
</comment>
<dbReference type="EMBL" id="JBHTLM010000018">
    <property type="protein sequence ID" value="MFD1178568.1"/>
    <property type="molecule type" value="Genomic_DNA"/>
</dbReference>
<accession>A0ABW3S1U6</accession>
<keyword evidence="3" id="KW-1185">Reference proteome</keyword>
<proteinExistence type="predicted"/>